<dbReference type="HAMAP" id="MF_00388">
    <property type="entry name" value="LpxC"/>
    <property type="match status" value="1"/>
</dbReference>
<evidence type="ECO:0000256" key="5">
    <source>
        <dbReference type="ARBA" id="ARBA00022516"/>
    </source>
</evidence>
<keyword evidence="15" id="KW-1185">Reference proteome</keyword>
<feature type="region of interest" description="Disordered" evidence="13">
    <location>
        <begin position="1"/>
        <end position="40"/>
    </location>
</feature>
<organism evidence="14 15">
    <name type="scientific">Segnochrobactrum spirostomi</name>
    <dbReference type="NCBI Taxonomy" id="2608987"/>
    <lineage>
        <taxon>Bacteria</taxon>
        <taxon>Pseudomonadati</taxon>
        <taxon>Pseudomonadota</taxon>
        <taxon>Alphaproteobacteria</taxon>
        <taxon>Hyphomicrobiales</taxon>
        <taxon>Segnochrobactraceae</taxon>
        <taxon>Segnochrobactrum</taxon>
    </lineage>
</organism>
<reference evidence="14 15" key="1">
    <citation type="submission" date="2019-09" db="EMBL/GenBank/DDBJ databases">
        <title>Segnochrobactrum spirostomi gen. nov., sp. nov., isolated from the ciliate Spirostomum cf. yagiui and description of a novel family, Segnochrobactraceae fam. nov. within the order Rhizobiales of the class Alphaproteobacteria.</title>
        <authorList>
            <person name="Akter S."/>
            <person name="Shazib S.U.A."/>
            <person name="Shin M.K."/>
        </authorList>
    </citation>
    <scope>NUCLEOTIDE SEQUENCE [LARGE SCALE GENOMIC DNA]</scope>
    <source>
        <strain evidence="14 15">Sp-1</strain>
    </source>
</reference>
<dbReference type="PANTHER" id="PTHR33694:SF1">
    <property type="entry name" value="UDP-3-O-ACYL-N-ACETYLGLUCOSAMINE DEACETYLASE 1, MITOCHONDRIAL-RELATED"/>
    <property type="match status" value="1"/>
</dbReference>
<evidence type="ECO:0000313" key="14">
    <source>
        <dbReference type="EMBL" id="MQT13797.1"/>
    </source>
</evidence>
<dbReference type="InterPro" id="IPR004463">
    <property type="entry name" value="UDP-acyl_GlcNac_deAcase"/>
</dbReference>
<evidence type="ECO:0000256" key="1">
    <source>
        <dbReference type="ARBA" id="ARBA00001947"/>
    </source>
</evidence>
<keyword evidence="5 12" id="KW-0444">Lipid biosynthesis</keyword>
<evidence type="ECO:0000256" key="4">
    <source>
        <dbReference type="ARBA" id="ARBA00012745"/>
    </source>
</evidence>
<evidence type="ECO:0000256" key="11">
    <source>
        <dbReference type="ARBA" id="ARBA00024535"/>
    </source>
</evidence>
<dbReference type="Proteomes" id="UP000332515">
    <property type="component" value="Unassembled WGS sequence"/>
</dbReference>
<dbReference type="EC" id="3.5.1.108" evidence="4 12"/>
<dbReference type="UniPathway" id="UPA00359">
    <property type="reaction ID" value="UER00478"/>
</dbReference>
<evidence type="ECO:0000256" key="10">
    <source>
        <dbReference type="ARBA" id="ARBA00023098"/>
    </source>
</evidence>
<comment type="function">
    <text evidence="2 12">Catalyzes the hydrolysis of UDP-3-O-myristoyl-N-acetylglucosamine to form UDP-3-O-myristoylglucosamine and acetate, the committed step in lipid A biosynthesis.</text>
</comment>
<dbReference type="Gene3D" id="3.30.1700.10">
    <property type="entry name" value="lpxc deacetylase, domain 2"/>
    <property type="match status" value="1"/>
</dbReference>
<keyword evidence="6 12" id="KW-0441">Lipid A biosynthesis</keyword>
<dbReference type="AlphaFoldDB" id="A0A6A7Y660"/>
<protein>
    <recommendedName>
        <fullName evidence="4 12">UDP-3-O-acyl-N-acetylglucosamine deacetylase</fullName>
        <shortName evidence="12">UDP-3-O-acyl-GlcNAc deacetylase</shortName>
        <ecNumber evidence="4 12">3.5.1.108</ecNumber>
    </recommendedName>
    <alternativeName>
        <fullName evidence="12">UDP-3-O-[R-3-hydroxymyristoyl]-N-acetylglucosamine deacetylase</fullName>
    </alternativeName>
</protein>
<accession>A0A6A7Y660</accession>
<feature type="active site" description="Proton donor" evidence="12">
    <location>
        <position position="304"/>
    </location>
</feature>
<keyword evidence="9 12" id="KW-0862">Zinc</keyword>
<evidence type="ECO:0000256" key="9">
    <source>
        <dbReference type="ARBA" id="ARBA00022833"/>
    </source>
</evidence>
<evidence type="ECO:0000313" key="15">
    <source>
        <dbReference type="Proteomes" id="UP000332515"/>
    </source>
</evidence>
<dbReference type="GO" id="GO:0103117">
    <property type="term" value="F:UDP-3-O-acyl-N-acetylglucosamine deacetylase activity"/>
    <property type="evidence" value="ECO:0007669"/>
    <property type="project" value="UniProtKB-UniRule"/>
</dbReference>
<evidence type="ECO:0000256" key="8">
    <source>
        <dbReference type="ARBA" id="ARBA00022801"/>
    </source>
</evidence>
<dbReference type="GO" id="GO:0009245">
    <property type="term" value="P:lipid A biosynthetic process"/>
    <property type="evidence" value="ECO:0007669"/>
    <property type="project" value="UniProtKB-UniRule"/>
</dbReference>
<keyword evidence="10 12" id="KW-0443">Lipid metabolism</keyword>
<feature type="compositionally biased region" description="Polar residues" evidence="13">
    <location>
        <begin position="10"/>
        <end position="19"/>
    </location>
</feature>
<keyword evidence="7 12" id="KW-0479">Metal-binding</keyword>
<dbReference type="GO" id="GO:0046872">
    <property type="term" value="F:metal ion binding"/>
    <property type="evidence" value="ECO:0007669"/>
    <property type="project" value="UniProtKB-KW"/>
</dbReference>
<evidence type="ECO:0000256" key="7">
    <source>
        <dbReference type="ARBA" id="ARBA00022723"/>
    </source>
</evidence>
<dbReference type="GO" id="GO:0016020">
    <property type="term" value="C:membrane"/>
    <property type="evidence" value="ECO:0007669"/>
    <property type="project" value="GOC"/>
</dbReference>
<name>A0A6A7Y660_9HYPH</name>
<feature type="binding site" evidence="12">
    <location>
        <position position="277"/>
    </location>
    <ligand>
        <name>Zn(2+)</name>
        <dbReference type="ChEBI" id="CHEBI:29105"/>
    </ligand>
</feature>
<dbReference type="PANTHER" id="PTHR33694">
    <property type="entry name" value="UDP-3-O-ACYL-N-ACETYLGLUCOSAMINE DEACETYLASE 1, MITOCHONDRIAL-RELATED"/>
    <property type="match status" value="1"/>
</dbReference>
<dbReference type="Pfam" id="PF03331">
    <property type="entry name" value="LpxC"/>
    <property type="match status" value="1"/>
</dbReference>
<evidence type="ECO:0000256" key="13">
    <source>
        <dbReference type="SAM" id="MobiDB-lite"/>
    </source>
</evidence>
<dbReference type="InterPro" id="IPR015870">
    <property type="entry name" value="UDP-acyl_N-AcGlcN_deAcase_N"/>
</dbReference>
<comment type="cofactor">
    <cofactor evidence="1 12">
        <name>Zn(2+)</name>
        <dbReference type="ChEBI" id="CHEBI:29105"/>
    </cofactor>
</comment>
<evidence type="ECO:0000256" key="6">
    <source>
        <dbReference type="ARBA" id="ARBA00022556"/>
    </source>
</evidence>
<sequence length="351" mass="37654">MVTIARAQDKSLTLESGKTSEPVKSAKPEAAPRAAKTAPRNSEFQHTLAGRVSLTGVGVHKNAPATVTLNPAEADTGIVFVRTDLADEVVMEATWRSVSATELCTVLAGANGATISTIEHLMAALRALEIDNALIEVDGPEMPIMDGSSAPFVEAIRQVGVLSQAARRSFVKVLKPVRVEIGDGWGELSPCATTRFEVEIDFELKPIGRQSIAFDLTPDVFADDFARARTFGRIQDVERLWKMGFALGASLENSIAVADDRVLNPEGTRWPDEFVRHKALDAVGDLALSGLPIRGLYRSYKGGHRINAAVLQALFADPTAYEIVPAPAHPRREQGHAEIAVAAAAYGPERG</sequence>
<evidence type="ECO:0000256" key="2">
    <source>
        <dbReference type="ARBA" id="ARBA00002923"/>
    </source>
</evidence>
<keyword evidence="8 12" id="KW-0378">Hydrolase</keyword>
<dbReference type="InterPro" id="IPR011334">
    <property type="entry name" value="UDP-acyl_GlcNac_deAcase_C"/>
</dbReference>
<comment type="similarity">
    <text evidence="12">Belongs to the LpxC family.</text>
</comment>
<dbReference type="EMBL" id="VWNA01000001">
    <property type="protein sequence ID" value="MQT13797.1"/>
    <property type="molecule type" value="Genomic_DNA"/>
</dbReference>
<comment type="catalytic activity">
    <reaction evidence="11 12">
        <text>a UDP-3-O-[(3R)-3-hydroxyacyl]-N-acetyl-alpha-D-glucosamine + H2O = a UDP-3-O-[(3R)-3-hydroxyacyl]-alpha-D-glucosamine + acetate</text>
        <dbReference type="Rhea" id="RHEA:67816"/>
        <dbReference type="ChEBI" id="CHEBI:15377"/>
        <dbReference type="ChEBI" id="CHEBI:30089"/>
        <dbReference type="ChEBI" id="CHEBI:137740"/>
        <dbReference type="ChEBI" id="CHEBI:173225"/>
        <dbReference type="EC" id="3.5.1.108"/>
    </reaction>
</comment>
<dbReference type="Gene3D" id="3.30.230.20">
    <property type="entry name" value="lpxc deacetylase, domain 1"/>
    <property type="match status" value="1"/>
</dbReference>
<evidence type="ECO:0000256" key="12">
    <source>
        <dbReference type="HAMAP-Rule" id="MF_00388"/>
    </source>
</evidence>
<comment type="pathway">
    <text evidence="3 12">Glycolipid biosynthesis; lipid IV(A) biosynthesis; lipid IV(A) from (3R)-3-hydroxytetradecanoyl-[acyl-carrier-protein] and UDP-N-acetyl-alpha-D-glucosamine: step 2/6.</text>
</comment>
<feature type="binding site" evidence="12">
    <location>
        <position position="281"/>
    </location>
    <ligand>
        <name>Zn(2+)</name>
        <dbReference type="ChEBI" id="CHEBI:29105"/>
    </ligand>
</feature>
<dbReference type="NCBIfam" id="TIGR00325">
    <property type="entry name" value="lpxC"/>
    <property type="match status" value="1"/>
</dbReference>
<comment type="caution">
    <text evidence="14">The sequence shown here is derived from an EMBL/GenBank/DDBJ whole genome shotgun (WGS) entry which is preliminary data.</text>
</comment>
<gene>
    <name evidence="12" type="primary">lpxC</name>
    <name evidence="14" type="ORF">F0357_14340</name>
</gene>
<evidence type="ECO:0000256" key="3">
    <source>
        <dbReference type="ARBA" id="ARBA00005002"/>
    </source>
</evidence>
<proteinExistence type="inferred from homology"/>
<dbReference type="SUPFAM" id="SSF54211">
    <property type="entry name" value="Ribosomal protein S5 domain 2-like"/>
    <property type="match status" value="2"/>
</dbReference>
<feature type="binding site" evidence="12">
    <location>
        <position position="120"/>
    </location>
    <ligand>
        <name>Zn(2+)</name>
        <dbReference type="ChEBI" id="CHEBI:29105"/>
    </ligand>
</feature>
<dbReference type="InterPro" id="IPR020568">
    <property type="entry name" value="Ribosomal_Su5_D2-typ_SF"/>
</dbReference>